<reference evidence="2" key="1">
    <citation type="submission" date="2017-02" db="EMBL/GenBank/DDBJ databases">
        <authorList>
            <person name="Varghese N."/>
            <person name="Submissions S."/>
        </authorList>
    </citation>
    <scope>NUCLEOTIDE SEQUENCE [LARGE SCALE GENOMIC DNA]</scope>
    <source>
        <strain evidence="2">R11H</strain>
    </source>
</reference>
<evidence type="ECO:0000313" key="2">
    <source>
        <dbReference type="Proteomes" id="UP000190044"/>
    </source>
</evidence>
<evidence type="ECO:0000313" key="1">
    <source>
        <dbReference type="EMBL" id="SKB44826.1"/>
    </source>
</evidence>
<protein>
    <submittedName>
        <fullName evidence="1">Uncharacterized protein</fullName>
    </submittedName>
</protein>
<accession>A0A1T5BC39</accession>
<dbReference type="AlphaFoldDB" id="A0A1T5BC39"/>
<organism evidence="1 2">
    <name type="scientific">Sphingopyxis flava</name>
    <dbReference type="NCBI Taxonomy" id="1507287"/>
    <lineage>
        <taxon>Bacteria</taxon>
        <taxon>Pseudomonadati</taxon>
        <taxon>Pseudomonadota</taxon>
        <taxon>Alphaproteobacteria</taxon>
        <taxon>Sphingomonadales</taxon>
        <taxon>Sphingomonadaceae</taxon>
        <taxon>Sphingopyxis</taxon>
    </lineage>
</organism>
<proteinExistence type="predicted"/>
<dbReference type="Proteomes" id="UP000190044">
    <property type="component" value="Unassembled WGS sequence"/>
</dbReference>
<sequence length="125" mass="14111">MDLSLPPVSFIGYGALHNKTDLRLSPMNDTRLKMMEAIARRRMVAANYNGNRMMLAPHLMFERRGDLFVSALNLGKNWRSEDERRLGHFKLDGLGAPEVLEDGFEPLPSFEAVAPREDDALILAI</sequence>
<name>A0A1T5BC39_9SPHN</name>
<gene>
    <name evidence="1" type="ORF">SAMN06295937_100684</name>
</gene>
<keyword evidence="2" id="KW-1185">Reference proteome</keyword>
<dbReference type="EMBL" id="FUYP01000006">
    <property type="protein sequence ID" value="SKB44826.1"/>
    <property type="molecule type" value="Genomic_DNA"/>
</dbReference>